<feature type="domain" description="Myb-like" evidence="9">
    <location>
        <begin position="9"/>
        <end position="61"/>
    </location>
</feature>
<keyword evidence="2" id="KW-0677">Repeat</keyword>
<evidence type="ECO:0000313" key="11">
    <source>
        <dbReference type="EMBL" id="RZB42224.1"/>
    </source>
</evidence>
<accession>A0A445F072</accession>
<dbReference type="SUPFAM" id="SSF46689">
    <property type="entry name" value="Homeodomain-like"/>
    <property type="match status" value="1"/>
</dbReference>
<evidence type="ECO:0000256" key="6">
    <source>
        <dbReference type="ARBA" id="ARBA00023242"/>
    </source>
</evidence>
<dbReference type="Gramene" id="XM_028365746.1">
    <property type="protein sequence ID" value="XP_028221547.1"/>
    <property type="gene ID" value="LOC114403031"/>
</dbReference>
<evidence type="ECO:0000256" key="3">
    <source>
        <dbReference type="ARBA" id="ARBA00023015"/>
    </source>
</evidence>
<evidence type="ECO:0000259" key="9">
    <source>
        <dbReference type="PROSITE" id="PS50090"/>
    </source>
</evidence>
<proteinExistence type="predicted"/>
<evidence type="ECO:0000259" key="10">
    <source>
        <dbReference type="PROSITE" id="PS51294"/>
    </source>
</evidence>
<evidence type="ECO:0000256" key="5">
    <source>
        <dbReference type="ARBA" id="ARBA00023163"/>
    </source>
</evidence>
<keyword evidence="6" id="KW-0539">Nucleus</keyword>
<organism evidence="11 12">
    <name type="scientific">Glycine soja</name>
    <name type="common">Wild soybean</name>
    <dbReference type="NCBI Taxonomy" id="3848"/>
    <lineage>
        <taxon>Eukaryota</taxon>
        <taxon>Viridiplantae</taxon>
        <taxon>Streptophyta</taxon>
        <taxon>Embryophyta</taxon>
        <taxon>Tracheophyta</taxon>
        <taxon>Spermatophyta</taxon>
        <taxon>Magnoliopsida</taxon>
        <taxon>eudicotyledons</taxon>
        <taxon>Gunneridae</taxon>
        <taxon>Pentapetalae</taxon>
        <taxon>rosids</taxon>
        <taxon>fabids</taxon>
        <taxon>Fabales</taxon>
        <taxon>Fabaceae</taxon>
        <taxon>Papilionoideae</taxon>
        <taxon>50 kb inversion clade</taxon>
        <taxon>NPAAA clade</taxon>
        <taxon>indigoferoid/millettioid clade</taxon>
        <taxon>Phaseoleae</taxon>
        <taxon>Glycine</taxon>
        <taxon>Glycine subgen. Soja</taxon>
    </lineage>
</organism>
<dbReference type="GO" id="GO:0080090">
    <property type="term" value="P:regulation of primary metabolic process"/>
    <property type="evidence" value="ECO:0007669"/>
    <property type="project" value="UniProtKB-ARBA"/>
</dbReference>
<dbReference type="GO" id="GO:0000976">
    <property type="term" value="F:transcription cis-regulatory region binding"/>
    <property type="evidence" value="ECO:0007669"/>
    <property type="project" value="UniProtKB-ARBA"/>
</dbReference>
<gene>
    <name evidence="11" type="ORF">D0Y65_052987</name>
</gene>
<dbReference type="FunFam" id="1.10.10.60:FF:000394">
    <property type="entry name" value="MYB transcription factor"/>
    <property type="match status" value="1"/>
</dbReference>
<dbReference type="InterPro" id="IPR009057">
    <property type="entry name" value="Homeodomain-like_sf"/>
</dbReference>
<feature type="domain" description="Myb-like" evidence="9">
    <location>
        <begin position="62"/>
        <end position="112"/>
    </location>
</feature>
<dbReference type="SMART" id="SM00717">
    <property type="entry name" value="SANT"/>
    <property type="match status" value="2"/>
</dbReference>
<dbReference type="PANTHER" id="PTHR10641:SF1347">
    <property type="entry name" value="MYB TRANSCRIPTION FACTOR MIXTA-LIKE PROTEIN"/>
    <property type="match status" value="1"/>
</dbReference>
<keyword evidence="5" id="KW-0804">Transcription</keyword>
<dbReference type="GO" id="GO:0005634">
    <property type="term" value="C:nucleus"/>
    <property type="evidence" value="ECO:0007669"/>
    <property type="project" value="UniProtKB-SubCell"/>
</dbReference>
<dbReference type="EMBL" id="QZWG01000020">
    <property type="protein sequence ID" value="RZB42224.1"/>
    <property type="molecule type" value="Genomic_DNA"/>
</dbReference>
<reference evidence="11 12" key="1">
    <citation type="submission" date="2018-09" db="EMBL/GenBank/DDBJ databases">
        <title>A high-quality reference genome of wild soybean provides a powerful tool to mine soybean genomes.</title>
        <authorList>
            <person name="Xie M."/>
            <person name="Chung C.Y.L."/>
            <person name="Li M.-W."/>
            <person name="Wong F.-L."/>
            <person name="Chan T.-F."/>
            <person name="Lam H.-M."/>
        </authorList>
    </citation>
    <scope>NUCLEOTIDE SEQUENCE [LARGE SCALE GENOMIC DNA]</scope>
    <source>
        <strain evidence="12">cv. W05</strain>
        <tissue evidence="11">Hypocotyl of etiolated seedlings</tissue>
    </source>
</reference>
<evidence type="ECO:0000256" key="8">
    <source>
        <dbReference type="SAM" id="MobiDB-lite"/>
    </source>
</evidence>
<comment type="subunit">
    <text evidence="7">Can form complexes with MYC2, MYC3 or MYC4.</text>
</comment>
<dbReference type="GO" id="GO:0051707">
    <property type="term" value="P:response to other organism"/>
    <property type="evidence" value="ECO:0007669"/>
    <property type="project" value="UniProtKB-ARBA"/>
</dbReference>
<dbReference type="Proteomes" id="UP000289340">
    <property type="component" value="Chromosome 20"/>
</dbReference>
<evidence type="ECO:0000313" key="12">
    <source>
        <dbReference type="Proteomes" id="UP000289340"/>
    </source>
</evidence>
<evidence type="ECO:0000256" key="7">
    <source>
        <dbReference type="ARBA" id="ARBA00062314"/>
    </source>
</evidence>
<dbReference type="InterPro" id="IPR001005">
    <property type="entry name" value="SANT/Myb"/>
</dbReference>
<comment type="subcellular location">
    <subcellularLocation>
        <location evidence="1">Nucleus</location>
    </subcellularLocation>
</comment>
<name>A0A445F072_GLYSO</name>
<protein>
    <submittedName>
        <fullName evidence="11">Transcription factor MYB106</fullName>
    </submittedName>
</protein>
<evidence type="ECO:0000256" key="2">
    <source>
        <dbReference type="ARBA" id="ARBA00022737"/>
    </source>
</evidence>
<sequence>MGRSPCCEKVGLKKGPWTPEEDQKLMAYIEEFGHGSWRALPAKAGLQRCGKSCRLRWTNYLRPDIKRGKFSLQEEQTIIQLHALLGNRWSAIAAQLPKRTDNEIKNYWNTHLKKRLTRMGIDPTTHKPKTDALGGAGGGQTRDAANLSHMAQWESARLEAEARLVRESKLQVQNNLGSNNTQPARLVLNKITTQQQPSLPPCLDILKAWQSSWNKPPQPSTTKENNTKIMHSMYAMMLSTDDTLESPTSTLCFPGTTTTTMLPVSNNHNNNNIGVLFNENNSNMYSLATNIDDGVFMKDNTATMLHLQMQDDDIMAAVEAFRTYDDNSSNKYNNNNNNNIVVVPPLLSNSVVLEGFNNESNDNNNVASLVVYDSNDNLSTEEAENLAIINGDGSLCNVKNLDENNKHYWNNIFNLVNDPLSGSSVF</sequence>
<dbReference type="PANTHER" id="PTHR10641">
    <property type="entry name" value="MYB FAMILY TRANSCRIPTION FACTOR"/>
    <property type="match status" value="1"/>
</dbReference>
<keyword evidence="4" id="KW-0238">DNA-binding</keyword>
<feature type="region of interest" description="Disordered" evidence="8">
    <location>
        <begin position="121"/>
        <end position="142"/>
    </location>
</feature>
<dbReference type="FunFam" id="1.10.10.60:FF:000001">
    <property type="entry name" value="MYB-related transcription factor"/>
    <property type="match status" value="1"/>
</dbReference>
<feature type="domain" description="HTH myb-type" evidence="10">
    <location>
        <begin position="9"/>
        <end position="61"/>
    </location>
</feature>
<feature type="domain" description="HTH myb-type" evidence="10">
    <location>
        <begin position="62"/>
        <end position="116"/>
    </location>
</feature>
<dbReference type="InterPro" id="IPR017930">
    <property type="entry name" value="Myb_dom"/>
</dbReference>
<evidence type="ECO:0000256" key="1">
    <source>
        <dbReference type="ARBA" id="ARBA00004123"/>
    </source>
</evidence>
<dbReference type="PROSITE" id="PS51294">
    <property type="entry name" value="HTH_MYB"/>
    <property type="match status" value="2"/>
</dbReference>
<dbReference type="Gene3D" id="1.10.10.60">
    <property type="entry name" value="Homeodomain-like"/>
    <property type="match status" value="2"/>
</dbReference>
<dbReference type="Pfam" id="PF00249">
    <property type="entry name" value="Myb_DNA-binding"/>
    <property type="match status" value="2"/>
</dbReference>
<dbReference type="AlphaFoldDB" id="A0A445F072"/>
<dbReference type="SMR" id="A0A445F072"/>
<dbReference type="PROSITE" id="PS50090">
    <property type="entry name" value="MYB_LIKE"/>
    <property type="match status" value="2"/>
</dbReference>
<comment type="caution">
    <text evidence="11">The sequence shown here is derived from an EMBL/GenBank/DDBJ whole genome shotgun (WGS) entry which is preliminary data.</text>
</comment>
<keyword evidence="12" id="KW-1185">Reference proteome</keyword>
<dbReference type="CDD" id="cd00167">
    <property type="entry name" value="SANT"/>
    <property type="match status" value="2"/>
</dbReference>
<dbReference type="InterPro" id="IPR015495">
    <property type="entry name" value="Myb_TF_plants"/>
</dbReference>
<evidence type="ECO:0000256" key="4">
    <source>
        <dbReference type="ARBA" id="ARBA00023125"/>
    </source>
</evidence>
<keyword evidence="3" id="KW-0805">Transcription regulation</keyword>